<keyword evidence="3" id="KW-1185">Reference proteome</keyword>
<dbReference type="InterPro" id="IPR001633">
    <property type="entry name" value="EAL_dom"/>
</dbReference>
<dbReference type="Proteomes" id="UP000581688">
    <property type="component" value="Unassembled WGS sequence"/>
</dbReference>
<accession>A0A841Q521</accession>
<dbReference type="PANTHER" id="PTHR33121">
    <property type="entry name" value="CYCLIC DI-GMP PHOSPHODIESTERASE PDEF"/>
    <property type="match status" value="1"/>
</dbReference>
<evidence type="ECO:0000259" key="1">
    <source>
        <dbReference type="PROSITE" id="PS50883"/>
    </source>
</evidence>
<protein>
    <submittedName>
        <fullName evidence="2">EAL domain-containing protein (Putative c-di-GMP-specific phosphodiesterase class I)</fullName>
    </submittedName>
</protein>
<dbReference type="SMART" id="SM00052">
    <property type="entry name" value="EAL"/>
    <property type="match status" value="1"/>
</dbReference>
<dbReference type="CDD" id="cd01948">
    <property type="entry name" value="EAL"/>
    <property type="match status" value="1"/>
</dbReference>
<proteinExistence type="predicted"/>
<dbReference type="InterPro" id="IPR035919">
    <property type="entry name" value="EAL_sf"/>
</dbReference>
<reference evidence="2 3" key="1">
    <citation type="submission" date="2020-08" db="EMBL/GenBank/DDBJ databases">
        <title>Genomic Encyclopedia of Type Strains, Phase IV (KMG-IV): sequencing the most valuable type-strain genomes for metagenomic binning, comparative biology and taxonomic classification.</title>
        <authorList>
            <person name="Goeker M."/>
        </authorList>
    </citation>
    <scope>NUCLEOTIDE SEQUENCE [LARGE SCALE GENOMIC DNA]</scope>
    <source>
        <strain evidence="2 3">DSM 19612</strain>
    </source>
</reference>
<dbReference type="RefSeq" id="WP_174496140.1">
    <property type="nucleotide sequence ID" value="NZ_CADDWK010000006.1"/>
</dbReference>
<feature type="domain" description="EAL" evidence="1">
    <location>
        <begin position="95"/>
        <end position="343"/>
    </location>
</feature>
<dbReference type="SUPFAM" id="SSF141868">
    <property type="entry name" value="EAL domain-like"/>
    <property type="match status" value="1"/>
</dbReference>
<evidence type="ECO:0000313" key="2">
    <source>
        <dbReference type="EMBL" id="MBB6453506.1"/>
    </source>
</evidence>
<name>A0A841Q521_9BACI</name>
<sequence>MIRRSCVECGLPFPIQEKGFLYIYSQPLLVESFRSFSFPFIQKDNTILFPYEEKETLKKIIDSLLRLKIKNLFAYTGQKKDKIVQPMISIETLYERIKTEPIVDFIAKGNLVSHFQPIVQLQDFSIYGYESLLRSSDTNIQINPGELFQVAQQTGLHSLLDQRARETAVKSRVNKIGSGVKSFINFLPSTIYNPKFCLQHTFSIVEKYNVEPEDLVFEVVETEKITDVNFLVDIFNTYKESGMKVALDDVGAGYATLEMLKKLSPDYVKVDRQFISYCDQNVEKQSFLQEVMNIAKGMGIKILGEGIERKEELDYCRSIDMDLAQGYYIGKPQAEPVNKIFVI</sequence>
<dbReference type="EMBL" id="JACHGH010000005">
    <property type="protein sequence ID" value="MBB6453506.1"/>
    <property type="molecule type" value="Genomic_DNA"/>
</dbReference>
<evidence type="ECO:0000313" key="3">
    <source>
        <dbReference type="Proteomes" id="UP000581688"/>
    </source>
</evidence>
<gene>
    <name evidence="2" type="ORF">HNQ94_001955</name>
</gene>
<dbReference type="Pfam" id="PF00563">
    <property type="entry name" value="EAL"/>
    <property type="match status" value="1"/>
</dbReference>
<dbReference type="PANTHER" id="PTHR33121:SF76">
    <property type="entry name" value="SIGNALING PROTEIN"/>
    <property type="match status" value="1"/>
</dbReference>
<organism evidence="2 3">
    <name type="scientific">Salirhabdus euzebyi</name>
    <dbReference type="NCBI Taxonomy" id="394506"/>
    <lineage>
        <taxon>Bacteria</taxon>
        <taxon>Bacillati</taxon>
        <taxon>Bacillota</taxon>
        <taxon>Bacilli</taxon>
        <taxon>Bacillales</taxon>
        <taxon>Bacillaceae</taxon>
        <taxon>Salirhabdus</taxon>
    </lineage>
</organism>
<dbReference type="Gene3D" id="3.20.20.450">
    <property type="entry name" value="EAL domain"/>
    <property type="match status" value="1"/>
</dbReference>
<dbReference type="GO" id="GO:0071111">
    <property type="term" value="F:cyclic-guanylate-specific phosphodiesterase activity"/>
    <property type="evidence" value="ECO:0007669"/>
    <property type="project" value="InterPro"/>
</dbReference>
<dbReference type="InterPro" id="IPR050706">
    <property type="entry name" value="Cyclic-di-GMP_PDE-like"/>
</dbReference>
<dbReference type="PROSITE" id="PS50883">
    <property type="entry name" value="EAL"/>
    <property type="match status" value="1"/>
</dbReference>
<comment type="caution">
    <text evidence="2">The sequence shown here is derived from an EMBL/GenBank/DDBJ whole genome shotgun (WGS) entry which is preliminary data.</text>
</comment>
<dbReference type="AlphaFoldDB" id="A0A841Q521"/>